<reference evidence="4" key="1">
    <citation type="submission" date="2025-08" db="UniProtKB">
        <authorList>
            <consortium name="RefSeq"/>
        </authorList>
    </citation>
    <scope>IDENTIFICATION</scope>
    <source>
        <strain evidence="4">15085-1641.00</strain>
        <tissue evidence="4">Whole body</tissue>
    </source>
</reference>
<evidence type="ECO:0000256" key="2">
    <source>
        <dbReference type="SAM" id="Phobius"/>
    </source>
</evidence>
<keyword evidence="1" id="KW-0175">Coiled coil</keyword>
<protein>
    <submittedName>
        <fullName evidence="4">Uncharacterized protein LOC111600066</fullName>
    </submittedName>
</protein>
<dbReference type="RefSeq" id="XP_023171764.2">
    <property type="nucleotide sequence ID" value="XM_023315996.2"/>
</dbReference>
<sequence>MDCNHFIEVPLRSGGGKKMKKRRELDALVAHSLTKRGSHRTINSQDKLLSVSTDDLDDFAWMSVASIRRNNKKLIYIRKCGPALFGITTVFFVAILYWAYFDLRQQISDYQQKFEEVSAVSKVFPDTLQHWHETTSLLIKNQSLIIYQLNDLTQSVELLGTNLSSLQATVNAQRNYGQDQKIVADFGAKLEAVVTDMEVVKEHLNNYVDVQKNLKLETDIMKGNISQLSTVQANSSSSTNCSKDVSQLKDTMENTLKNVNNQIVNVNNTLSQTINILHGEIMEYKTKLEDLLDRFQNITSHVATLSNNWLQFKQKMTIVDEQLSKFNEKNKENDLKDQV</sequence>
<feature type="transmembrane region" description="Helical" evidence="2">
    <location>
        <begin position="82"/>
        <end position="101"/>
    </location>
</feature>
<dbReference type="AlphaFoldDB" id="A0A6J1LYT6"/>
<keyword evidence="2" id="KW-0812">Transmembrane</keyword>
<evidence type="ECO:0000313" key="4">
    <source>
        <dbReference type="RefSeq" id="XP_023171764.2"/>
    </source>
</evidence>
<name>A0A6J1LYT6_DROHY</name>
<dbReference type="Gene3D" id="1.20.58.60">
    <property type="match status" value="1"/>
</dbReference>
<keyword evidence="2" id="KW-1133">Transmembrane helix</keyword>
<keyword evidence="3" id="KW-1185">Reference proteome</keyword>
<keyword evidence="2" id="KW-0472">Membrane</keyword>
<organism evidence="3 4">
    <name type="scientific">Drosophila hydei</name>
    <name type="common">Fruit fly</name>
    <dbReference type="NCBI Taxonomy" id="7224"/>
    <lineage>
        <taxon>Eukaryota</taxon>
        <taxon>Metazoa</taxon>
        <taxon>Ecdysozoa</taxon>
        <taxon>Arthropoda</taxon>
        <taxon>Hexapoda</taxon>
        <taxon>Insecta</taxon>
        <taxon>Pterygota</taxon>
        <taxon>Neoptera</taxon>
        <taxon>Endopterygota</taxon>
        <taxon>Diptera</taxon>
        <taxon>Brachycera</taxon>
        <taxon>Muscomorpha</taxon>
        <taxon>Ephydroidea</taxon>
        <taxon>Drosophilidae</taxon>
        <taxon>Drosophila</taxon>
    </lineage>
</organism>
<dbReference type="OrthoDB" id="10009315at2759"/>
<accession>A0A6J1LYT6</accession>
<feature type="coiled-coil region" evidence="1">
    <location>
        <begin position="242"/>
        <end position="294"/>
    </location>
</feature>
<dbReference type="Proteomes" id="UP000504633">
    <property type="component" value="Unplaced"/>
</dbReference>
<dbReference type="KEGG" id="dhe:111600066"/>
<dbReference type="OMA" id="YIRKCGP"/>
<dbReference type="GeneID" id="111600066"/>
<gene>
    <name evidence="4" type="primary">LOC111600066</name>
</gene>
<evidence type="ECO:0000256" key="1">
    <source>
        <dbReference type="SAM" id="Coils"/>
    </source>
</evidence>
<evidence type="ECO:0000313" key="3">
    <source>
        <dbReference type="Proteomes" id="UP000504633"/>
    </source>
</evidence>
<proteinExistence type="predicted"/>